<comment type="caution">
    <text evidence="1">The sequence shown here is derived from an EMBL/GenBank/DDBJ whole genome shotgun (WGS) entry which is preliminary data.</text>
</comment>
<gene>
    <name evidence="1" type="ORF">DI626_06090</name>
</gene>
<organism evidence="1 2">
    <name type="scientific">Micavibrio aeruginosavorus</name>
    <dbReference type="NCBI Taxonomy" id="349221"/>
    <lineage>
        <taxon>Bacteria</taxon>
        <taxon>Pseudomonadati</taxon>
        <taxon>Bdellovibrionota</taxon>
        <taxon>Bdellovibrionia</taxon>
        <taxon>Bdellovibrionales</taxon>
        <taxon>Pseudobdellovibrionaceae</taxon>
        <taxon>Micavibrio</taxon>
    </lineage>
</organism>
<dbReference type="AlphaFoldDB" id="A0A2W5A2D4"/>
<dbReference type="EMBL" id="QFNK01000105">
    <property type="protein sequence ID" value="PZO86609.1"/>
    <property type="molecule type" value="Genomic_DNA"/>
</dbReference>
<sequence>MSKNTIAATVIGAVGAIAGVFQEAQANSLVPPVIEKLLDSGKAIKLDAFDVGYGICVIGDKNEELFLTDSNAKKQFCKAFADAKQSYQNDADLREYMKQAKTAYKQYFPQGVWMEKSKVEVGGKTYSSITVRAPGIK</sequence>
<evidence type="ECO:0000313" key="1">
    <source>
        <dbReference type="EMBL" id="PZO86609.1"/>
    </source>
</evidence>
<accession>A0A2W5A2D4</accession>
<evidence type="ECO:0000313" key="2">
    <source>
        <dbReference type="Proteomes" id="UP000249557"/>
    </source>
</evidence>
<name>A0A2W5A2D4_9BACT</name>
<protein>
    <submittedName>
        <fullName evidence="1">Uncharacterized protein</fullName>
    </submittedName>
</protein>
<reference evidence="1 2" key="1">
    <citation type="submission" date="2017-08" db="EMBL/GenBank/DDBJ databases">
        <title>Infants hospitalized years apart are colonized by the same room-sourced microbial strains.</title>
        <authorList>
            <person name="Brooks B."/>
            <person name="Olm M.R."/>
            <person name="Firek B.A."/>
            <person name="Baker R."/>
            <person name="Thomas B.C."/>
            <person name="Morowitz M.J."/>
            <person name="Banfield J.F."/>
        </authorList>
    </citation>
    <scope>NUCLEOTIDE SEQUENCE [LARGE SCALE GENOMIC DNA]</scope>
    <source>
        <strain evidence="1">S2_018_000_R2_104</strain>
    </source>
</reference>
<dbReference type="Proteomes" id="UP000249557">
    <property type="component" value="Unassembled WGS sequence"/>
</dbReference>
<proteinExistence type="predicted"/>